<dbReference type="NCBIfam" id="TIGR02610">
    <property type="entry name" value="PHA_gran_rgn"/>
    <property type="match status" value="1"/>
</dbReference>
<dbReference type="Pfam" id="PF09650">
    <property type="entry name" value="PHA_gran_rgn"/>
    <property type="match status" value="1"/>
</dbReference>
<name>A0A3R8SAD3_9BURK</name>
<keyword evidence="2" id="KW-1185">Reference proteome</keyword>
<dbReference type="InterPro" id="IPR013433">
    <property type="entry name" value="PHA_gran_rgn"/>
</dbReference>
<evidence type="ECO:0000313" key="2">
    <source>
        <dbReference type="Proteomes" id="UP000269265"/>
    </source>
</evidence>
<evidence type="ECO:0000313" key="1">
    <source>
        <dbReference type="EMBL" id="RRS05101.1"/>
    </source>
</evidence>
<comment type="caution">
    <text evidence="1">The sequence shown here is derived from an EMBL/GenBank/DDBJ whole genome shotgun (WGS) entry which is preliminary data.</text>
</comment>
<sequence length="104" mass="11325">MSDIHYERAHDLGLDRARELAREWLDDAARKLGLSCQTQAGDTQDTITFERSGVKGTMLVSGTGFTLDIKLSMMMVALKPIVEAEVSRNLERIIEKASGGASAA</sequence>
<organism evidence="1 2">
    <name type="scientific">Aquabacterium soli</name>
    <dbReference type="NCBI Taxonomy" id="2493092"/>
    <lineage>
        <taxon>Bacteria</taxon>
        <taxon>Pseudomonadati</taxon>
        <taxon>Pseudomonadota</taxon>
        <taxon>Betaproteobacteria</taxon>
        <taxon>Burkholderiales</taxon>
        <taxon>Aquabacterium</taxon>
    </lineage>
</organism>
<reference evidence="1 2" key="1">
    <citation type="submission" date="2018-12" db="EMBL/GenBank/DDBJ databases">
        <title>The whole draft genome of Aquabacterium sp. SJQ9.</title>
        <authorList>
            <person name="Sun L."/>
            <person name="Gao X."/>
            <person name="Chen W."/>
            <person name="Huang K."/>
        </authorList>
    </citation>
    <scope>NUCLEOTIDE SEQUENCE [LARGE SCALE GENOMIC DNA]</scope>
    <source>
        <strain evidence="1 2">SJQ9</strain>
    </source>
</reference>
<dbReference type="Proteomes" id="UP000269265">
    <property type="component" value="Unassembled WGS sequence"/>
</dbReference>
<accession>A0A3R8SAD3</accession>
<protein>
    <submittedName>
        <fullName evidence="1">Polyhydroxyalkanoic acid synthase</fullName>
    </submittedName>
</protein>
<dbReference type="AlphaFoldDB" id="A0A3R8SAD3"/>
<dbReference type="EMBL" id="RSED01000004">
    <property type="protein sequence ID" value="RRS05101.1"/>
    <property type="molecule type" value="Genomic_DNA"/>
</dbReference>
<gene>
    <name evidence="1" type="ORF">EIP75_05870</name>
</gene>
<dbReference type="RefSeq" id="WP_125242320.1">
    <property type="nucleotide sequence ID" value="NZ_RSED01000004.1"/>
</dbReference>
<dbReference type="OrthoDB" id="287584at2"/>
<proteinExistence type="predicted"/>